<organism evidence="13 14">
    <name type="scientific">Rhodnius prolixus</name>
    <name type="common">Triatomid bug</name>
    <dbReference type="NCBI Taxonomy" id="13249"/>
    <lineage>
        <taxon>Eukaryota</taxon>
        <taxon>Metazoa</taxon>
        <taxon>Ecdysozoa</taxon>
        <taxon>Arthropoda</taxon>
        <taxon>Hexapoda</taxon>
        <taxon>Insecta</taxon>
        <taxon>Pterygota</taxon>
        <taxon>Neoptera</taxon>
        <taxon>Paraneoptera</taxon>
        <taxon>Hemiptera</taxon>
        <taxon>Heteroptera</taxon>
        <taxon>Panheteroptera</taxon>
        <taxon>Cimicomorpha</taxon>
        <taxon>Reduviidae</taxon>
        <taxon>Triatominae</taxon>
        <taxon>Rhodnius</taxon>
    </lineage>
</organism>
<dbReference type="FunFam" id="1.20.1250.20:FF:000003">
    <property type="entry name" value="Solute carrier family 17 member 3"/>
    <property type="match status" value="1"/>
</dbReference>
<dbReference type="EMBL" id="ACPB03025625">
    <property type="status" value="NOT_ANNOTATED_CDS"/>
    <property type="molecule type" value="Genomic_DNA"/>
</dbReference>
<dbReference type="PANTHER" id="PTHR11662">
    <property type="entry name" value="SOLUTE CARRIER FAMILY 17"/>
    <property type="match status" value="1"/>
</dbReference>
<feature type="domain" description="Major facilitator superfamily (MFS) profile" evidence="12">
    <location>
        <begin position="8"/>
        <end position="432"/>
    </location>
</feature>
<keyword evidence="4" id="KW-0812">Transmembrane</keyword>
<reference evidence="13" key="1">
    <citation type="submission" date="2015-05" db="UniProtKB">
        <authorList>
            <consortium name="EnsemblMetazoa"/>
        </authorList>
    </citation>
    <scope>IDENTIFICATION</scope>
</reference>
<dbReference type="SUPFAM" id="SSF103473">
    <property type="entry name" value="MFS general substrate transporter"/>
    <property type="match status" value="1"/>
</dbReference>
<evidence type="ECO:0000256" key="7">
    <source>
        <dbReference type="ARBA" id="ARBA00023053"/>
    </source>
</evidence>
<dbReference type="STRING" id="13249.T1HJD9"/>
<dbReference type="HOGENOM" id="CLU_001265_5_0_1"/>
<keyword evidence="8" id="KW-0472">Membrane</keyword>
<dbReference type="InterPro" id="IPR011701">
    <property type="entry name" value="MFS"/>
</dbReference>
<keyword evidence="6" id="KW-1133">Transmembrane helix</keyword>
<dbReference type="FunCoup" id="T1HJD9">
    <property type="interactions" value="63"/>
</dbReference>
<evidence type="ECO:0000259" key="12">
    <source>
        <dbReference type="PROSITE" id="PS50850"/>
    </source>
</evidence>
<dbReference type="GO" id="GO:0016020">
    <property type="term" value="C:membrane"/>
    <property type="evidence" value="ECO:0007669"/>
    <property type="project" value="UniProtKB-SubCell"/>
</dbReference>
<comment type="similarity">
    <text evidence="2">Belongs to the major facilitator superfamily. Sodium/anion cotransporter family.</text>
</comment>
<dbReference type="PANTHER" id="PTHR11662:SF280">
    <property type="entry name" value="FI21844P1-RELATED"/>
    <property type="match status" value="1"/>
</dbReference>
<dbReference type="FunFam" id="1.20.1250.20:FF:000144">
    <property type="entry name" value="Picot, isoform B"/>
    <property type="match status" value="1"/>
</dbReference>
<dbReference type="Pfam" id="PF07690">
    <property type="entry name" value="MFS_1"/>
    <property type="match status" value="1"/>
</dbReference>
<evidence type="ECO:0000313" key="13">
    <source>
        <dbReference type="EnsemblMetazoa" id="RPRC004162-PA"/>
    </source>
</evidence>
<dbReference type="InterPro" id="IPR036259">
    <property type="entry name" value="MFS_trans_sf"/>
</dbReference>
<evidence type="ECO:0000256" key="9">
    <source>
        <dbReference type="ARBA" id="ARBA00023201"/>
    </source>
</evidence>
<evidence type="ECO:0000256" key="4">
    <source>
        <dbReference type="ARBA" id="ARBA00022692"/>
    </source>
</evidence>
<evidence type="ECO:0000256" key="11">
    <source>
        <dbReference type="ARBA" id="ARBA00068450"/>
    </source>
</evidence>
<name>T1HJD9_RHOPR</name>
<dbReference type="EMBL" id="ACPB03025624">
    <property type="status" value="NOT_ANNOTATED_CDS"/>
    <property type="molecule type" value="Genomic_DNA"/>
</dbReference>
<dbReference type="GO" id="GO:0006820">
    <property type="term" value="P:monoatomic anion transport"/>
    <property type="evidence" value="ECO:0007669"/>
    <property type="project" value="TreeGrafter"/>
</dbReference>
<evidence type="ECO:0000256" key="1">
    <source>
        <dbReference type="ARBA" id="ARBA00004141"/>
    </source>
</evidence>
<dbReference type="Gene3D" id="1.20.1250.20">
    <property type="entry name" value="MFS general substrate transporter like domains"/>
    <property type="match status" value="2"/>
</dbReference>
<sequence length="437" mass="47509">GLIGCRHRQVMLMFFGLIIGYALRVNLSVGMVAMTNKDVNPNYPVLNWTSSEKGTVSGAFFGGYMMTQIPAGILAGKYGPCKLLGVALLFCGLITLLVPVAAIYGGFISVCVCRVLQGLGQGFLYPCINTHMSKWAIPQERSRLFSFAFGGTQFGTIVMLLSGGFLATSAGGWPSIYYVSGAFGVAWGIICLFFGADSPAVHKTISEKEKEYIESNFVASSANSKKMKIPWKNICTSIPMWALLIDHLAHNWGFWTLLTFIPTYIQGVFNSDIEANGFLSALPYLTMWLATMVFAFVGDLINKKRLLSLNISRKMWNSIAQFGGAIALFLLAYTKADETLATILLTISVGLTAGVYNGYLTNHLDLSPNFAGTLMGITNGMSNITSICGPFIVGVIVTDESDVSQWQLVFLISALVFTIGNITFLIFGSTETQPWNN</sequence>
<dbReference type="VEuPathDB" id="VectorBase:RPRC004162"/>
<dbReference type="PROSITE" id="PS50850">
    <property type="entry name" value="MFS"/>
    <property type="match status" value="1"/>
</dbReference>
<evidence type="ECO:0000256" key="6">
    <source>
        <dbReference type="ARBA" id="ARBA00022989"/>
    </source>
</evidence>
<keyword evidence="9" id="KW-0406">Ion transport</keyword>
<keyword evidence="14" id="KW-1185">Reference proteome</keyword>
<keyword evidence="3" id="KW-0813">Transport</keyword>
<keyword evidence="5" id="KW-0769">Symport</keyword>
<evidence type="ECO:0000256" key="8">
    <source>
        <dbReference type="ARBA" id="ARBA00023136"/>
    </source>
</evidence>
<keyword evidence="7" id="KW-0915">Sodium</keyword>
<evidence type="ECO:0000256" key="5">
    <source>
        <dbReference type="ARBA" id="ARBA00022847"/>
    </source>
</evidence>
<dbReference type="InterPro" id="IPR020846">
    <property type="entry name" value="MFS_dom"/>
</dbReference>
<dbReference type="OMA" id="IKITHRW"/>
<dbReference type="GO" id="GO:0006814">
    <property type="term" value="P:sodium ion transport"/>
    <property type="evidence" value="ECO:0007669"/>
    <property type="project" value="UniProtKB-KW"/>
</dbReference>
<evidence type="ECO:0000256" key="10">
    <source>
        <dbReference type="ARBA" id="ARBA00054632"/>
    </source>
</evidence>
<dbReference type="Proteomes" id="UP000015103">
    <property type="component" value="Unassembled WGS sequence"/>
</dbReference>
<evidence type="ECO:0000256" key="3">
    <source>
        <dbReference type="ARBA" id="ARBA00022448"/>
    </source>
</evidence>
<dbReference type="InParanoid" id="T1HJD9"/>
<dbReference type="CDD" id="cd17318">
    <property type="entry name" value="MFS_SLC17"/>
    <property type="match status" value="1"/>
</dbReference>
<dbReference type="eggNOG" id="KOG2532">
    <property type="taxonomic scope" value="Eukaryota"/>
</dbReference>
<comment type="subcellular location">
    <subcellularLocation>
        <location evidence="1">Membrane</location>
        <topology evidence="1">Multi-pass membrane protein</topology>
    </subcellularLocation>
</comment>
<protein>
    <recommendedName>
        <fullName evidence="11">Putative inorganic phosphate cotransporter</fullName>
    </recommendedName>
</protein>
<dbReference type="EnsemblMetazoa" id="RPRC004162-RA">
    <property type="protein sequence ID" value="RPRC004162-PA"/>
    <property type="gene ID" value="RPRC004162"/>
</dbReference>
<dbReference type="InterPro" id="IPR050382">
    <property type="entry name" value="MFS_Na/Anion_cotransporter"/>
</dbReference>
<dbReference type="AlphaFoldDB" id="T1HJD9"/>
<evidence type="ECO:0000256" key="2">
    <source>
        <dbReference type="ARBA" id="ARBA00008586"/>
    </source>
</evidence>
<proteinExistence type="inferred from homology"/>
<evidence type="ECO:0000313" key="14">
    <source>
        <dbReference type="Proteomes" id="UP000015103"/>
    </source>
</evidence>
<comment type="function">
    <text evidence="10">May be an inorganic phosphate cotransporter.</text>
</comment>
<keyword evidence="9" id="KW-0739">Sodium transport</keyword>
<accession>T1HJD9</accession>
<dbReference type="GO" id="GO:0015293">
    <property type="term" value="F:symporter activity"/>
    <property type="evidence" value="ECO:0007669"/>
    <property type="project" value="UniProtKB-KW"/>
</dbReference>